<protein>
    <recommendedName>
        <fullName evidence="4">Transmembrane protein</fullName>
    </recommendedName>
</protein>
<keyword evidence="1" id="KW-0812">Transmembrane</keyword>
<reference evidence="2" key="1">
    <citation type="journal article" date="2023" name="bioRxiv">
        <title>Improved chromosome-level genome assembly for marigold (Tagetes erecta).</title>
        <authorList>
            <person name="Jiang F."/>
            <person name="Yuan L."/>
            <person name="Wang S."/>
            <person name="Wang H."/>
            <person name="Xu D."/>
            <person name="Wang A."/>
            <person name="Fan W."/>
        </authorList>
    </citation>
    <scope>NUCLEOTIDE SEQUENCE</scope>
    <source>
        <strain evidence="2">WSJ</strain>
        <tissue evidence="2">Leaf</tissue>
    </source>
</reference>
<dbReference type="PANTHER" id="PTHR34656:SF2">
    <property type="entry name" value="TRANSMEMBRANE PROTEIN"/>
    <property type="match status" value="1"/>
</dbReference>
<keyword evidence="1" id="KW-1133">Transmembrane helix</keyword>
<gene>
    <name evidence="2" type="ORF">QVD17_16359</name>
</gene>
<keyword evidence="1" id="KW-0472">Membrane</keyword>
<evidence type="ECO:0000313" key="2">
    <source>
        <dbReference type="EMBL" id="KAK1427667.1"/>
    </source>
</evidence>
<proteinExistence type="predicted"/>
<feature type="transmembrane region" description="Helical" evidence="1">
    <location>
        <begin position="130"/>
        <end position="148"/>
    </location>
</feature>
<feature type="transmembrane region" description="Helical" evidence="1">
    <location>
        <begin position="69"/>
        <end position="96"/>
    </location>
</feature>
<evidence type="ECO:0000256" key="1">
    <source>
        <dbReference type="SAM" id="Phobius"/>
    </source>
</evidence>
<comment type="caution">
    <text evidence="2">The sequence shown here is derived from an EMBL/GenBank/DDBJ whole genome shotgun (WGS) entry which is preliminary data.</text>
</comment>
<dbReference type="AlphaFoldDB" id="A0AAD8P0F2"/>
<name>A0AAD8P0F2_TARER</name>
<dbReference type="Proteomes" id="UP001229421">
    <property type="component" value="Unassembled WGS sequence"/>
</dbReference>
<accession>A0AAD8P0F2</accession>
<dbReference type="PANTHER" id="PTHR34656">
    <property type="entry name" value="PYRROLINE-5-CARBOXYLATE REDUCTASE"/>
    <property type="match status" value="1"/>
</dbReference>
<keyword evidence="3" id="KW-1185">Reference proteome</keyword>
<evidence type="ECO:0008006" key="4">
    <source>
        <dbReference type="Google" id="ProtNLM"/>
    </source>
</evidence>
<sequence length="149" mass="16548">MRNSFEIFNRVNCTKNICRLPLSGSAFIDSDLPNNHDRLSYYFASNPSIPTPTSLICVLSHFQVQECNFGIVLIVGLVVVLVRATIVTWITVLVMLRFVGKRRRVLVVEGRKISGDVVVHLLKVFVKERSVVVVACATVLSSMAMVLVA</sequence>
<evidence type="ECO:0000313" key="3">
    <source>
        <dbReference type="Proteomes" id="UP001229421"/>
    </source>
</evidence>
<dbReference type="EMBL" id="JAUHHV010000004">
    <property type="protein sequence ID" value="KAK1427667.1"/>
    <property type="molecule type" value="Genomic_DNA"/>
</dbReference>
<organism evidence="2 3">
    <name type="scientific">Tagetes erecta</name>
    <name type="common">African marigold</name>
    <dbReference type="NCBI Taxonomy" id="13708"/>
    <lineage>
        <taxon>Eukaryota</taxon>
        <taxon>Viridiplantae</taxon>
        <taxon>Streptophyta</taxon>
        <taxon>Embryophyta</taxon>
        <taxon>Tracheophyta</taxon>
        <taxon>Spermatophyta</taxon>
        <taxon>Magnoliopsida</taxon>
        <taxon>eudicotyledons</taxon>
        <taxon>Gunneridae</taxon>
        <taxon>Pentapetalae</taxon>
        <taxon>asterids</taxon>
        <taxon>campanulids</taxon>
        <taxon>Asterales</taxon>
        <taxon>Asteraceae</taxon>
        <taxon>Asteroideae</taxon>
        <taxon>Heliantheae alliance</taxon>
        <taxon>Tageteae</taxon>
        <taxon>Tagetes</taxon>
    </lineage>
</organism>